<keyword evidence="1" id="KW-1133">Transmembrane helix</keyword>
<dbReference type="EMBL" id="JAFIMR010000014">
    <property type="protein sequence ID" value="KAI1870104.1"/>
    <property type="molecule type" value="Genomic_DNA"/>
</dbReference>
<reference evidence="2" key="1">
    <citation type="submission" date="2021-03" db="EMBL/GenBank/DDBJ databases">
        <title>Revisited historic fungal species revealed as producer of novel bioactive compounds through whole genome sequencing and comparative genomics.</title>
        <authorList>
            <person name="Vignolle G.A."/>
            <person name="Hochenegger N."/>
            <person name="Mach R.L."/>
            <person name="Mach-Aigner A.R."/>
            <person name="Javad Rahimi M."/>
            <person name="Salim K.A."/>
            <person name="Chan C.M."/>
            <person name="Lim L.B.L."/>
            <person name="Cai F."/>
            <person name="Druzhinina I.S."/>
            <person name="U'Ren J.M."/>
            <person name="Derntl C."/>
        </authorList>
    </citation>
    <scope>NUCLEOTIDE SEQUENCE</scope>
    <source>
        <strain evidence="2">TUCIM 5799</strain>
    </source>
</reference>
<evidence type="ECO:0000256" key="1">
    <source>
        <dbReference type="SAM" id="Phobius"/>
    </source>
</evidence>
<dbReference type="Pfam" id="PF12716">
    <property type="entry name" value="Apq12"/>
    <property type="match status" value="1"/>
</dbReference>
<comment type="caution">
    <text evidence="2">The sequence shown here is derived from an EMBL/GenBank/DDBJ whole genome shotgun (WGS) entry which is preliminary data.</text>
</comment>
<dbReference type="AlphaFoldDB" id="A0A9P9WMC2"/>
<dbReference type="Proteomes" id="UP000829685">
    <property type="component" value="Unassembled WGS sequence"/>
</dbReference>
<protein>
    <submittedName>
        <fullName evidence="2">Uncharacterized protein</fullName>
    </submittedName>
</protein>
<name>A0A9P9WMC2_9PEZI</name>
<keyword evidence="3" id="KW-1185">Reference proteome</keyword>
<feature type="transmembrane region" description="Helical" evidence="1">
    <location>
        <begin position="74"/>
        <end position="92"/>
    </location>
</feature>
<keyword evidence="1" id="KW-0812">Transmembrane</keyword>
<sequence length="176" mass="19547">MANDHQWILDRLDGVLPDQTLQFLSDHVLARETPFQATLRWAQSAVQRGAAAAWPVVQPVLARVSDVLSDSPDIVFVMTLVGIAFAALQIALWVHRVMMFWTRLVSRLLLWAVVAALLAAVWQRGPEAVLRDAVVLGSKAVGYATIVKNIWLAEYDKYDSQTKNSRKAGRARGTGR</sequence>
<accession>A0A9P9WMC2</accession>
<dbReference type="InterPro" id="IPR024316">
    <property type="entry name" value="APQ12"/>
</dbReference>
<gene>
    <name evidence="2" type="ORF">JX265_006274</name>
</gene>
<organism evidence="2 3">
    <name type="scientific">Neoarthrinium moseri</name>
    <dbReference type="NCBI Taxonomy" id="1658444"/>
    <lineage>
        <taxon>Eukaryota</taxon>
        <taxon>Fungi</taxon>
        <taxon>Dikarya</taxon>
        <taxon>Ascomycota</taxon>
        <taxon>Pezizomycotina</taxon>
        <taxon>Sordariomycetes</taxon>
        <taxon>Xylariomycetidae</taxon>
        <taxon>Amphisphaeriales</taxon>
        <taxon>Apiosporaceae</taxon>
        <taxon>Neoarthrinium</taxon>
    </lineage>
</organism>
<dbReference type="OrthoDB" id="3559694at2759"/>
<evidence type="ECO:0000313" key="3">
    <source>
        <dbReference type="Proteomes" id="UP000829685"/>
    </source>
</evidence>
<keyword evidence="1" id="KW-0472">Membrane</keyword>
<proteinExistence type="predicted"/>
<feature type="transmembrane region" description="Helical" evidence="1">
    <location>
        <begin position="104"/>
        <end position="122"/>
    </location>
</feature>
<evidence type="ECO:0000313" key="2">
    <source>
        <dbReference type="EMBL" id="KAI1870104.1"/>
    </source>
</evidence>